<dbReference type="Proteomes" id="UP000095347">
    <property type="component" value="Unassembled WGS sequence"/>
</dbReference>
<dbReference type="Gene3D" id="3.10.450.40">
    <property type="match status" value="1"/>
</dbReference>
<evidence type="ECO:0000313" key="3">
    <source>
        <dbReference type="EMBL" id="OEJ69187.1"/>
    </source>
</evidence>
<organism evidence="3 4">
    <name type="scientific">Magnetovibrio blakemorei</name>
    <dbReference type="NCBI Taxonomy" id="28181"/>
    <lineage>
        <taxon>Bacteria</taxon>
        <taxon>Pseudomonadati</taxon>
        <taxon>Pseudomonadota</taxon>
        <taxon>Alphaproteobacteria</taxon>
        <taxon>Rhodospirillales</taxon>
        <taxon>Magnetovibrionaceae</taxon>
        <taxon>Magnetovibrio</taxon>
    </lineage>
</organism>
<evidence type="ECO:0000259" key="2">
    <source>
        <dbReference type="Pfam" id="PF03413"/>
    </source>
</evidence>
<dbReference type="RefSeq" id="WP_069956652.1">
    <property type="nucleotide sequence ID" value="NZ_MCGG01000008.1"/>
</dbReference>
<comment type="caution">
    <text evidence="3">The sequence shown here is derived from an EMBL/GenBank/DDBJ whole genome shotgun (WGS) entry which is preliminary data.</text>
</comment>
<dbReference type="InterPro" id="IPR025711">
    <property type="entry name" value="PepSY"/>
</dbReference>
<keyword evidence="1" id="KW-0732">Signal</keyword>
<sequence>MKIQSVRSGTWPLRALALSVLLCGSVAGVAFADKADQDLARAALLRGEVEPLSKALNVIEQNFKGNVIEVELEEDSKVAGVPKMIYEFKVLTPTGLVVKVKLDAKTLEILNREDKGRDHEKRRD</sequence>
<gene>
    <name evidence="3" type="ORF">BEN30_03580</name>
</gene>
<dbReference type="OrthoDB" id="7856745at2"/>
<dbReference type="STRING" id="28181.BEN30_03580"/>
<reference evidence="4" key="1">
    <citation type="submission" date="2016-07" db="EMBL/GenBank/DDBJ databases">
        <authorList>
            <person name="Florea S."/>
            <person name="Webb J.S."/>
            <person name="Jaromczyk J."/>
            <person name="Schardl C.L."/>
        </authorList>
    </citation>
    <scope>NUCLEOTIDE SEQUENCE [LARGE SCALE GENOMIC DNA]</scope>
    <source>
        <strain evidence="4">MV-1</strain>
    </source>
</reference>
<keyword evidence="4" id="KW-1185">Reference proteome</keyword>
<dbReference type="Pfam" id="PF03413">
    <property type="entry name" value="PepSY"/>
    <property type="match status" value="1"/>
</dbReference>
<proteinExistence type="predicted"/>
<dbReference type="AlphaFoldDB" id="A0A1E5QB43"/>
<feature type="chain" id="PRO_5009184186" description="PepSY domain-containing protein" evidence="1">
    <location>
        <begin position="33"/>
        <end position="124"/>
    </location>
</feature>
<feature type="signal peptide" evidence="1">
    <location>
        <begin position="1"/>
        <end position="32"/>
    </location>
</feature>
<dbReference type="EMBL" id="MCGG01000008">
    <property type="protein sequence ID" value="OEJ69187.1"/>
    <property type="molecule type" value="Genomic_DNA"/>
</dbReference>
<evidence type="ECO:0000313" key="4">
    <source>
        <dbReference type="Proteomes" id="UP000095347"/>
    </source>
</evidence>
<protein>
    <recommendedName>
        <fullName evidence="2">PepSY domain-containing protein</fullName>
    </recommendedName>
</protein>
<accession>A0A1E5QB43</accession>
<feature type="domain" description="PepSY" evidence="2">
    <location>
        <begin position="52"/>
        <end position="113"/>
    </location>
</feature>
<name>A0A1E5QB43_9PROT</name>
<evidence type="ECO:0000256" key="1">
    <source>
        <dbReference type="SAM" id="SignalP"/>
    </source>
</evidence>